<keyword evidence="2" id="KW-1185">Reference proteome</keyword>
<accession>A0ABQ1FJ13</accession>
<dbReference type="Proteomes" id="UP000615455">
    <property type="component" value="Unassembled WGS sequence"/>
</dbReference>
<sequence>MVAASLMLQLANFNVTGELEVLDALGVEAGSLAAGDSLVVFPCDEQAANNEAVKQLVNTMLKCFFIFNPPGM</sequence>
<name>A0ABQ1FJ13_9BACL</name>
<organism evidence="1 2">
    <name type="scientific">Paenibacillus marchantiophytorum</name>
    <dbReference type="NCBI Taxonomy" id="1619310"/>
    <lineage>
        <taxon>Bacteria</taxon>
        <taxon>Bacillati</taxon>
        <taxon>Bacillota</taxon>
        <taxon>Bacilli</taxon>
        <taxon>Bacillales</taxon>
        <taxon>Paenibacillaceae</taxon>
        <taxon>Paenibacillus</taxon>
    </lineage>
</organism>
<comment type="caution">
    <text evidence="1">The sequence shown here is derived from an EMBL/GenBank/DDBJ whole genome shotgun (WGS) entry which is preliminary data.</text>
</comment>
<gene>
    <name evidence="1" type="ORF">GCM10008018_69400</name>
</gene>
<reference evidence="2" key="1">
    <citation type="journal article" date="2019" name="Int. J. Syst. Evol. Microbiol.">
        <title>The Global Catalogue of Microorganisms (GCM) 10K type strain sequencing project: providing services to taxonomists for standard genome sequencing and annotation.</title>
        <authorList>
            <consortium name="The Broad Institute Genomics Platform"/>
            <consortium name="The Broad Institute Genome Sequencing Center for Infectious Disease"/>
            <person name="Wu L."/>
            <person name="Ma J."/>
        </authorList>
    </citation>
    <scope>NUCLEOTIDE SEQUENCE [LARGE SCALE GENOMIC DNA]</scope>
    <source>
        <strain evidence="2">CGMCC 1.15043</strain>
    </source>
</reference>
<evidence type="ECO:0000313" key="1">
    <source>
        <dbReference type="EMBL" id="GGA14659.1"/>
    </source>
</evidence>
<dbReference type="EMBL" id="BMHE01000077">
    <property type="protein sequence ID" value="GGA14659.1"/>
    <property type="molecule type" value="Genomic_DNA"/>
</dbReference>
<protein>
    <submittedName>
        <fullName evidence="1">Uncharacterized protein</fullName>
    </submittedName>
</protein>
<proteinExistence type="predicted"/>
<evidence type="ECO:0000313" key="2">
    <source>
        <dbReference type="Proteomes" id="UP000615455"/>
    </source>
</evidence>